<evidence type="ECO:0008006" key="3">
    <source>
        <dbReference type="Google" id="ProtNLM"/>
    </source>
</evidence>
<reference evidence="2" key="1">
    <citation type="journal article" date="2019" name="Int. J. Syst. Evol. Microbiol.">
        <title>The Global Catalogue of Microorganisms (GCM) 10K type strain sequencing project: providing services to taxonomists for standard genome sequencing and annotation.</title>
        <authorList>
            <consortium name="The Broad Institute Genomics Platform"/>
            <consortium name="The Broad Institute Genome Sequencing Center for Infectious Disease"/>
            <person name="Wu L."/>
            <person name="Ma J."/>
        </authorList>
    </citation>
    <scope>NUCLEOTIDE SEQUENCE [LARGE SCALE GENOMIC DNA]</scope>
    <source>
        <strain evidence="2">KCTC 52277</strain>
    </source>
</reference>
<name>A0ABV7GCB0_9GAMM</name>
<dbReference type="Proteomes" id="UP001595621">
    <property type="component" value="Unassembled WGS sequence"/>
</dbReference>
<gene>
    <name evidence="1" type="ORF">ACFOE0_06790</name>
</gene>
<comment type="caution">
    <text evidence="1">The sequence shown here is derived from an EMBL/GenBank/DDBJ whole genome shotgun (WGS) entry which is preliminary data.</text>
</comment>
<protein>
    <recommendedName>
        <fullName evidence="3">Dehydrogenase</fullName>
    </recommendedName>
</protein>
<organism evidence="1 2">
    <name type="scientific">Shewanella submarina</name>
    <dbReference type="NCBI Taxonomy" id="2016376"/>
    <lineage>
        <taxon>Bacteria</taxon>
        <taxon>Pseudomonadati</taxon>
        <taxon>Pseudomonadota</taxon>
        <taxon>Gammaproteobacteria</taxon>
        <taxon>Alteromonadales</taxon>
        <taxon>Shewanellaceae</taxon>
        <taxon>Shewanella</taxon>
    </lineage>
</organism>
<evidence type="ECO:0000313" key="2">
    <source>
        <dbReference type="Proteomes" id="UP001595621"/>
    </source>
</evidence>
<dbReference type="EMBL" id="JBHRTD010000006">
    <property type="protein sequence ID" value="MFC3137900.1"/>
    <property type="molecule type" value="Genomic_DNA"/>
</dbReference>
<proteinExistence type="predicted"/>
<keyword evidence="2" id="KW-1185">Reference proteome</keyword>
<dbReference type="RefSeq" id="WP_248934897.1">
    <property type="nucleotide sequence ID" value="NZ_JAKILF010000002.1"/>
</dbReference>
<accession>A0ABV7GCB0</accession>
<sequence>MNPLIRVYKRPSKSPWQDHHTVMLLAETSVNTEGELLLGFGRYIYLHRDCQGQQLGISISKAMLADTPELESQYLSGDEMKAVLYLYLDEISAFCEFFSEDFEQVFGLPPSIYIEAAENHLAEAILQLEC</sequence>
<evidence type="ECO:0000313" key="1">
    <source>
        <dbReference type="EMBL" id="MFC3137900.1"/>
    </source>
</evidence>